<reference evidence="1 2" key="1">
    <citation type="submission" date="2018-12" db="EMBL/GenBank/DDBJ databases">
        <title>Sequencing of bacterial isolates from soil warming experiment in Harvard Forest, Massachusetts, USA.</title>
        <authorList>
            <person name="Deangelis K."/>
        </authorList>
    </citation>
    <scope>NUCLEOTIDE SEQUENCE [LARGE SCALE GENOMIC DNA]</scope>
    <source>
        <strain evidence="1 2">EB153</strain>
    </source>
</reference>
<comment type="caution">
    <text evidence="1">The sequence shown here is derived from an EMBL/GenBank/DDBJ whole genome shotgun (WGS) entry which is preliminary data.</text>
</comment>
<accession>A0A428MRE9</accession>
<sequence length="83" mass="9373">MGVGKIDGNIIFEESMIHFDPVQSAKLSIYDPRQKQLIRIFPDETDSARQQFSAELKITCPHSGARRKTTPAILMNLKLISTK</sequence>
<dbReference type="EMBL" id="RSDW01000001">
    <property type="protein sequence ID" value="RSL19487.1"/>
    <property type="molecule type" value="Genomic_DNA"/>
</dbReference>
<gene>
    <name evidence="1" type="ORF">EDE15_5156</name>
</gene>
<evidence type="ECO:0000313" key="2">
    <source>
        <dbReference type="Proteomes" id="UP000269669"/>
    </source>
</evidence>
<dbReference type="Proteomes" id="UP000269669">
    <property type="component" value="Unassembled WGS sequence"/>
</dbReference>
<proteinExistence type="predicted"/>
<organism evidence="1 2">
    <name type="scientific">Edaphobacter aggregans</name>
    <dbReference type="NCBI Taxonomy" id="570835"/>
    <lineage>
        <taxon>Bacteria</taxon>
        <taxon>Pseudomonadati</taxon>
        <taxon>Acidobacteriota</taxon>
        <taxon>Terriglobia</taxon>
        <taxon>Terriglobales</taxon>
        <taxon>Acidobacteriaceae</taxon>
        <taxon>Edaphobacter</taxon>
    </lineage>
</organism>
<evidence type="ECO:0000313" key="1">
    <source>
        <dbReference type="EMBL" id="RSL19487.1"/>
    </source>
</evidence>
<keyword evidence="2" id="KW-1185">Reference proteome</keyword>
<protein>
    <submittedName>
        <fullName evidence="1">Uncharacterized protein</fullName>
    </submittedName>
</protein>
<name>A0A428MRE9_9BACT</name>
<dbReference type="AlphaFoldDB" id="A0A428MRE9"/>